<comment type="caution">
    <text evidence="3">The sequence shown here is derived from an EMBL/GenBank/DDBJ whole genome shotgun (WGS) entry which is preliminary data.</text>
</comment>
<dbReference type="RefSeq" id="WP_261295060.1">
    <property type="nucleotide sequence ID" value="NZ_JANQBK010000013.1"/>
</dbReference>
<feature type="signal peptide" evidence="1">
    <location>
        <begin position="1"/>
        <end position="23"/>
    </location>
</feature>
<sequence length="242" mass="24367">MKRLLGSALLLPVCLALAGPAAAAERNYSVGSFDRLRVEGPFRVVLTTGRSPSAKAEGDPRATDTIDLRVEGSTLIIRAGVNGWGEQPVSRDAAAPVIRVSTGMIRYATLSGGGDVTITGPLKGQRIELSLSGSGTLRADGVDADQFVANAIGAGTMTLGGRAAKVRLSTVGTVAMQAGALVADDLLLRTDGNGEMVAQARATAGITATGVGPVTVYGTPACTIHGNPAGPVRCGKGPPPAP</sequence>
<proteinExistence type="predicted"/>
<protein>
    <submittedName>
        <fullName evidence="3">Head GIN domain-containing protein</fullName>
    </submittedName>
</protein>
<reference evidence="4" key="1">
    <citation type="journal article" date="2019" name="Int. J. Syst. Evol. Microbiol.">
        <title>The Global Catalogue of Microorganisms (GCM) 10K type strain sequencing project: providing services to taxonomists for standard genome sequencing and annotation.</title>
        <authorList>
            <consortium name="The Broad Institute Genomics Platform"/>
            <consortium name="The Broad Institute Genome Sequencing Center for Infectious Disease"/>
            <person name="Wu L."/>
            <person name="Ma J."/>
        </authorList>
    </citation>
    <scope>NUCLEOTIDE SEQUENCE [LARGE SCALE GENOMIC DNA]</scope>
    <source>
        <strain evidence="4">KCTC 42739</strain>
    </source>
</reference>
<dbReference type="InterPro" id="IPR021255">
    <property type="entry name" value="DUF2807"/>
</dbReference>
<dbReference type="EMBL" id="JBHRXP010000001">
    <property type="protein sequence ID" value="MFC3579033.1"/>
    <property type="molecule type" value="Genomic_DNA"/>
</dbReference>
<name>A0ABV7SQ27_9SPHN</name>
<evidence type="ECO:0000256" key="1">
    <source>
        <dbReference type="SAM" id="SignalP"/>
    </source>
</evidence>
<accession>A0ABV7SQ27</accession>
<keyword evidence="4" id="KW-1185">Reference proteome</keyword>
<feature type="domain" description="Putative auto-transporter adhesin head GIN" evidence="2">
    <location>
        <begin position="33"/>
        <end position="220"/>
    </location>
</feature>
<dbReference type="Proteomes" id="UP001595713">
    <property type="component" value="Unassembled WGS sequence"/>
</dbReference>
<dbReference type="Gene3D" id="2.160.20.120">
    <property type="match status" value="1"/>
</dbReference>
<evidence type="ECO:0000313" key="4">
    <source>
        <dbReference type="Proteomes" id="UP001595713"/>
    </source>
</evidence>
<dbReference type="Pfam" id="PF10988">
    <property type="entry name" value="DUF2807"/>
    <property type="match status" value="1"/>
</dbReference>
<keyword evidence="1" id="KW-0732">Signal</keyword>
<evidence type="ECO:0000259" key="2">
    <source>
        <dbReference type="Pfam" id="PF10988"/>
    </source>
</evidence>
<gene>
    <name evidence="3" type="ORF">ACFONA_02550</name>
</gene>
<evidence type="ECO:0000313" key="3">
    <source>
        <dbReference type="EMBL" id="MFC3579033.1"/>
    </source>
</evidence>
<organism evidence="3 4">
    <name type="scientific">Sphingomonas hylomeconis</name>
    <dbReference type="NCBI Taxonomy" id="1395958"/>
    <lineage>
        <taxon>Bacteria</taxon>
        <taxon>Pseudomonadati</taxon>
        <taxon>Pseudomonadota</taxon>
        <taxon>Alphaproteobacteria</taxon>
        <taxon>Sphingomonadales</taxon>
        <taxon>Sphingomonadaceae</taxon>
        <taxon>Sphingomonas</taxon>
    </lineage>
</organism>
<feature type="chain" id="PRO_5047067061" evidence="1">
    <location>
        <begin position="24"/>
        <end position="242"/>
    </location>
</feature>